<dbReference type="InterPro" id="IPR047057">
    <property type="entry name" value="MerR_fam"/>
</dbReference>
<accession>A0A402B411</accession>
<dbReference type="Pfam" id="PF13411">
    <property type="entry name" value="MerR_1"/>
    <property type="match status" value="1"/>
</dbReference>
<dbReference type="GO" id="GO:0003677">
    <property type="term" value="F:DNA binding"/>
    <property type="evidence" value="ECO:0007669"/>
    <property type="project" value="UniProtKB-KW"/>
</dbReference>
<dbReference type="PROSITE" id="PS51332">
    <property type="entry name" value="B12_BINDING"/>
    <property type="match status" value="1"/>
</dbReference>
<keyword evidence="7" id="KW-1185">Reference proteome</keyword>
<dbReference type="CDD" id="cd01104">
    <property type="entry name" value="HTH_MlrA-CarA"/>
    <property type="match status" value="1"/>
</dbReference>
<dbReference type="InterPro" id="IPR009061">
    <property type="entry name" value="DNA-bd_dom_put_sf"/>
</dbReference>
<gene>
    <name evidence="6" type="ORF">KDA_15650</name>
</gene>
<evidence type="ECO:0000256" key="3">
    <source>
        <dbReference type="ARBA" id="ARBA00023163"/>
    </source>
</evidence>
<dbReference type="Pfam" id="PF02310">
    <property type="entry name" value="B12-binding"/>
    <property type="match status" value="1"/>
</dbReference>
<dbReference type="GO" id="GO:0031419">
    <property type="term" value="F:cobalamin binding"/>
    <property type="evidence" value="ECO:0007669"/>
    <property type="project" value="InterPro"/>
</dbReference>
<dbReference type="InterPro" id="IPR036724">
    <property type="entry name" value="Cobalamin-bd_sf"/>
</dbReference>
<evidence type="ECO:0000256" key="1">
    <source>
        <dbReference type="ARBA" id="ARBA00023015"/>
    </source>
</evidence>
<dbReference type="GO" id="GO:0046872">
    <property type="term" value="F:metal ion binding"/>
    <property type="evidence" value="ECO:0007669"/>
    <property type="project" value="InterPro"/>
</dbReference>
<sequence>MTTYDGSIEWPHLEQFSEQPAFNTKAVVQQTGVPAPTLRAWERRYSLLVPERANNAYRLYSERDIALIRWLKERVDSGVSISHAVALFRHLEAQKQPSSTDVEEGNDFYFDIAPSSTFQVTIDSPKQSELDSATPSLQEHVFLSDSQLLSTNPYPIQYAMELSRKQLIDIFRDMDEQAAHVLMGTMLSFYSVEQVCSNLIVPTLWDIGRLWAEGELTVSVEHFASNFFRAVLTNMFHVTRSPLTGPIVLTCCAPGEPHELSMLMLSLFLRRHGMRVVYLGQSIETTGLMHTVKKLRPVVVCISLTLPAYMPALIGLGRQLQQLPDKPPAFIFGGQAFMHFPHPEQLIPDGIYMHGDLQQITSQIQTMVNENS</sequence>
<dbReference type="PROSITE" id="PS50937">
    <property type="entry name" value="HTH_MERR_2"/>
    <property type="match status" value="1"/>
</dbReference>
<dbReference type="InterPro" id="IPR006158">
    <property type="entry name" value="Cobalamin-bd"/>
</dbReference>
<keyword evidence="3" id="KW-0804">Transcription</keyword>
<evidence type="ECO:0000259" key="4">
    <source>
        <dbReference type="PROSITE" id="PS50937"/>
    </source>
</evidence>
<reference evidence="7" key="1">
    <citation type="submission" date="2018-12" db="EMBL/GenBank/DDBJ databases">
        <title>Tengunoibacter tsumagoiensis gen. nov., sp. nov., Dictyobacter kobayashii sp. nov., D. alpinus sp. nov., and D. joshuensis sp. nov. and description of Dictyobacteraceae fam. nov. within the order Ktedonobacterales isolated from Tengu-no-mugimeshi.</title>
        <authorList>
            <person name="Wang C.M."/>
            <person name="Zheng Y."/>
            <person name="Sakai Y."/>
            <person name="Toyoda A."/>
            <person name="Minakuchi Y."/>
            <person name="Abe K."/>
            <person name="Yokota A."/>
            <person name="Yabe S."/>
        </authorList>
    </citation>
    <scope>NUCLEOTIDE SEQUENCE [LARGE SCALE GENOMIC DNA]</scope>
    <source>
        <strain evidence="7">Uno16</strain>
    </source>
</reference>
<dbReference type="PANTHER" id="PTHR30204:SF67">
    <property type="entry name" value="HTH-TYPE TRANSCRIPTIONAL REGULATOR MLRA-RELATED"/>
    <property type="match status" value="1"/>
</dbReference>
<comment type="caution">
    <text evidence="6">The sequence shown here is derived from an EMBL/GenBank/DDBJ whole genome shotgun (WGS) entry which is preliminary data.</text>
</comment>
<evidence type="ECO:0000313" key="7">
    <source>
        <dbReference type="Proteomes" id="UP000287171"/>
    </source>
</evidence>
<dbReference type="InterPro" id="IPR036594">
    <property type="entry name" value="Meth_synthase_dom"/>
</dbReference>
<proteinExistence type="predicted"/>
<name>A0A402B411_9CHLR</name>
<evidence type="ECO:0000313" key="6">
    <source>
        <dbReference type="EMBL" id="GCE26081.1"/>
    </source>
</evidence>
<dbReference type="CDD" id="cd02065">
    <property type="entry name" value="B12-binding_like"/>
    <property type="match status" value="1"/>
</dbReference>
<dbReference type="OrthoDB" id="9800334at2"/>
<feature type="domain" description="B12-binding" evidence="5">
    <location>
        <begin position="245"/>
        <end position="372"/>
    </location>
</feature>
<keyword evidence="1" id="KW-0805">Transcription regulation</keyword>
<dbReference type="Gene3D" id="1.10.1240.10">
    <property type="entry name" value="Methionine synthase domain"/>
    <property type="match status" value="1"/>
</dbReference>
<dbReference type="Proteomes" id="UP000287171">
    <property type="component" value="Unassembled WGS sequence"/>
</dbReference>
<keyword evidence="2" id="KW-0238">DNA-binding</keyword>
<evidence type="ECO:0000256" key="2">
    <source>
        <dbReference type="ARBA" id="ARBA00023125"/>
    </source>
</evidence>
<feature type="domain" description="HTH merR-type" evidence="4">
    <location>
        <begin position="31"/>
        <end position="90"/>
    </location>
</feature>
<dbReference type="SUPFAM" id="SSF46955">
    <property type="entry name" value="Putative DNA-binding domain"/>
    <property type="match status" value="1"/>
</dbReference>
<organism evidence="6 7">
    <name type="scientific">Dictyobacter alpinus</name>
    <dbReference type="NCBI Taxonomy" id="2014873"/>
    <lineage>
        <taxon>Bacteria</taxon>
        <taxon>Bacillati</taxon>
        <taxon>Chloroflexota</taxon>
        <taxon>Ktedonobacteria</taxon>
        <taxon>Ktedonobacterales</taxon>
        <taxon>Dictyobacteraceae</taxon>
        <taxon>Dictyobacter</taxon>
    </lineage>
</organism>
<dbReference type="SUPFAM" id="SSF52242">
    <property type="entry name" value="Cobalamin (vitamin B12)-binding domain"/>
    <property type="match status" value="1"/>
</dbReference>
<dbReference type="EMBL" id="BIFT01000001">
    <property type="protein sequence ID" value="GCE26081.1"/>
    <property type="molecule type" value="Genomic_DNA"/>
</dbReference>
<dbReference type="SMART" id="SM00422">
    <property type="entry name" value="HTH_MERR"/>
    <property type="match status" value="1"/>
</dbReference>
<dbReference type="Pfam" id="PF02607">
    <property type="entry name" value="B12-binding_2"/>
    <property type="match status" value="1"/>
</dbReference>
<dbReference type="InterPro" id="IPR003759">
    <property type="entry name" value="Cbl-bd_cap"/>
</dbReference>
<dbReference type="Gene3D" id="3.40.50.280">
    <property type="entry name" value="Cobalamin-binding domain"/>
    <property type="match status" value="1"/>
</dbReference>
<dbReference type="Gene3D" id="1.10.1660.10">
    <property type="match status" value="1"/>
</dbReference>
<dbReference type="InterPro" id="IPR000551">
    <property type="entry name" value="MerR-type_HTH_dom"/>
</dbReference>
<dbReference type="PANTHER" id="PTHR30204">
    <property type="entry name" value="REDOX-CYCLING DRUG-SENSING TRANSCRIPTIONAL ACTIVATOR SOXR"/>
    <property type="match status" value="1"/>
</dbReference>
<dbReference type="AlphaFoldDB" id="A0A402B411"/>
<dbReference type="RefSeq" id="WP_126626588.1">
    <property type="nucleotide sequence ID" value="NZ_BIFT01000001.1"/>
</dbReference>
<protein>
    <submittedName>
        <fullName evidence="6">MerR family transcriptional regulator</fullName>
    </submittedName>
</protein>
<dbReference type="GO" id="GO:0003700">
    <property type="term" value="F:DNA-binding transcription factor activity"/>
    <property type="evidence" value="ECO:0007669"/>
    <property type="project" value="InterPro"/>
</dbReference>
<evidence type="ECO:0000259" key="5">
    <source>
        <dbReference type="PROSITE" id="PS51332"/>
    </source>
</evidence>